<proteinExistence type="predicted"/>
<evidence type="ECO:0000259" key="4">
    <source>
        <dbReference type="PROSITE" id="PS50075"/>
    </source>
</evidence>
<dbReference type="PANTHER" id="PTHR43775">
    <property type="entry name" value="FATTY ACID SYNTHASE"/>
    <property type="match status" value="1"/>
</dbReference>
<dbReference type="GO" id="GO:0044550">
    <property type="term" value="P:secondary metabolite biosynthetic process"/>
    <property type="evidence" value="ECO:0007669"/>
    <property type="project" value="TreeGrafter"/>
</dbReference>
<dbReference type="AlphaFoldDB" id="A0A4S4MRD1"/>
<dbReference type="InterPro" id="IPR020806">
    <property type="entry name" value="PKS_PP-bd"/>
</dbReference>
<dbReference type="GO" id="GO:0004312">
    <property type="term" value="F:fatty acid synthase activity"/>
    <property type="evidence" value="ECO:0007669"/>
    <property type="project" value="TreeGrafter"/>
</dbReference>
<dbReference type="Proteomes" id="UP000308730">
    <property type="component" value="Unassembled WGS sequence"/>
</dbReference>
<evidence type="ECO:0000256" key="2">
    <source>
        <dbReference type="ARBA" id="ARBA00022553"/>
    </source>
</evidence>
<feature type="region of interest" description="C-terminal hotdog fold" evidence="3">
    <location>
        <begin position="251"/>
        <end position="400"/>
    </location>
</feature>
<reference evidence="6 7" key="1">
    <citation type="submission" date="2019-02" db="EMBL/GenBank/DDBJ databases">
        <title>Genome sequencing of the rare red list fungi Antrodiella citrinella (Flaviporus citrinellus).</title>
        <authorList>
            <person name="Buettner E."/>
            <person name="Kellner H."/>
        </authorList>
    </citation>
    <scope>NUCLEOTIDE SEQUENCE [LARGE SCALE GENOMIC DNA]</scope>
    <source>
        <strain evidence="6 7">DSM 108506</strain>
    </source>
</reference>
<dbReference type="Pfam" id="PF14765">
    <property type="entry name" value="PS-DH"/>
    <property type="match status" value="1"/>
</dbReference>
<comment type="caution">
    <text evidence="6">The sequence shown here is derived from an EMBL/GenBank/DDBJ whole genome shotgun (WGS) entry which is preliminary data.</text>
</comment>
<dbReference type="SUPFAM" id="SSF53474">
    <property type="entry name" value="alpha/beta-Hydrolases"/>
    <property type="match status" value="1"/>
</dbReference>
<dbReference type="InterPro" id="IPR029058">
    <property type="entry name" value="AB_hydrolase_fold"/>
</dbReference>
<keyword evidence="1" id="KW-0596">Phosphopantetheine</keyword>
<dbReference type="SMART" id="SM00823">
    <property type="entry name" value="PKS_PP"/>
    <property type="match status" value="2"/>
</dbReference>
<evidence type="ECO:0000313" key="6">
    <source>
        <dbReference type="EMBL" id="THH28714.1"/>
    </source>
</evidence>
<organism evidence="6 7">
    <name type="scientific">Antrodiella citrinella</name>
    <dbReference type="NCBI Taxonomy" id="2447956"/>
    <lineage>
        <taxon>Eukaryota</taxon>
        <taxon>Fungi</taxon>
        <taxon>Dikarya</taxon>
        <taxon>Basidiomycota</taxon>
        <taxon>Agaricomycotina</taxon>
        <taxon>Agaricomycetes</taxon>
        <taxon>Polyporales</taxon>
        <taxon>Steccherinaceae</taxon>
        <taxon>Antrodiella</taxon>
    </lineage>
</organism>
<dbReference type="GO" id="GO:0006633">
    <property type="term" value="P:fatty acid biosynthetic process"/>
    <property type="evidence" value="ECO:0007669"/>
    <property type="project" value="TreeGrafter"/>
</dbReference>
<keyword evidence="7" id="KW-1185">Reference proteome</keyword>
<dbReference type="Pfam" id="PF00550">
    <property type="entry name" value="PP-binding"/>
    <property type="match status" value="2"/>
</dbReference>
<dbReference type="PROSITE" id="PS50075">
    <property type="entry name" value="CARRIER"/>
    <property type="match status" value="2"/>
</dbReference>
<feature type="region of interest" description="N-terminal hotdog fold" evidence="3">
    <location>
        <begin position="90"/>
        <end position="227"/>
    </location>
</feature>
<feature type="domain" description="Carrier" evidence="4">
    <location>
        <begin position="441"/>
        <end position="518"/>
    </location>
</feature>
<dbReference type="Gene3D" id="3.40.366.10">
    <property type="entry name" value="Malonyl-Coenzyme A Acyl Carrier Protein, domain 2"/>
    <property type="match status" value="1"/>
</dbReference>
<dbReference type="PANTHER" id="PTHR43775:SF21">
    <property type="entry name" value="NON-REDUCING POLYKETIDE SYNTHASE AUSA-RELATED"/>
    <property type="match status" value="1"/>
</dbReference>
<evidence type="ECO:0000259" key="5">
    <source>
        <dbReference type="PROSITE" id="PS52019"/>
    </source>
</evidence>
<feature type="domain" description="PKS/mFAS DH" evidence="5">
    <location>
        <begin position="90"/>
        <end position="400"/>
    </location>
</feature>
<feature type="active site" description="Proton acceptor; for dehydratase activity" evidence="3">
    <location>
        <position position="124"/>
    </location>
</feature>
<dbReference type="Pfam" id="PF00975">
    <property type="entry name" value="Thioesterase"/>
    <property type="match status" value="1"/>
</dbReference>
<dbReference type="InterPro" id="IPR009081">
    <property type="entry name" value="PP-bd_ACP"/>
</dbReference>
<dbReference type="GO" id="GO:0031177">
    <property type="term" value="F:phosphopantetheine binding"/>
    <property type="evidence" value="ECO:0007669"/>
    <property type="project" value="InterPro"/>
</dbReference>
<dbReference type="InterPro" id="IPR042104">
    <property type="entry name" value="PKS_dehydratase_sf"/>
</dbReference>
<dbReference type="Gene3D" id="3.10.129.110">
    <property type="entry name" value="Polyketide synthase dehydratase"/>
    <property type="match status" value="1"/>
</dbReference>
<sequence length="896" mass="95930">MPSTSQQSSYLPSLRKNANDWEVLSASLASLYCTHASLQWRKAFADLCPGAVLTDLPAYPFAQNNYWVAFEEDSPKEVQPEVSAPEAPNFSLIDSCVNMPSAGSKDPAIFHTSIATVAHLIEGHKVSGFGLCPASVYVEMASAAAQVVLEHAGSMPTGSLTKLSGITFSNPLVYSPDVSRTISIEISLCPAGEPHTGTFEISSYPADQPNKCQAHCSGAFDLASVASSTSKLALSGTMVQRRKKSVLNDNASETFHTRTAYNVVFSRIVAYSPLYHTMKTITIDSDGNDAYAVVQLPTDAISGDYVVNPIFMDTLLHAAGFLINLNAANNEAFICAQVDKINVVPELIKNDATYGVYCSIGMLSDTMAVADAYAVDLAQGTVVAHMKRLHFRRLRTAGFKSLLSSAVSRSTVVSSSSGVVTPCSVESGATLLENDPPANIPDTSALMEKLKATMGSVLDMSPKLLGEDQELERLGLDSLMSIEAHHALSTSLNIPLPDNLFVTAKSIRDLFETISQCTVSQVLRADLKATLSPKPIAPSTPVCQPAPLAVQLQSSPVAASTIKDIMASVLDMPAHDLRDDVDLERLGLDSLMSIEAHHALCSALKMELPADILLTCKTIRDLQAAIAPTPAPAPQPTTVVETFGTEINPIHIQSSERTDRAPLFLIHDGGGLASQYKKLGDLDRPVFGIHNPKFAAGGRWEGGIVEMASHYSGLVQQQLNGGTECLLGGWSVGGVLAYEVSRQLASAGINVSGLIFIDSPYPQTVSTLTDTVIDAVFSMKGKGPSKLRDLARDNIKSLTRSLVAYDHTASPAYQFHAPPAIMLACSEGVDVSRIDSGSTKWLADRKDLSNMVVEWEDALNAKVPVLEIPGNHFEIFESQNVSQVTQKLRQALIMLA</sequence>
<dbReference type="EMBL" id="SGPM01000161">
    <property type="protein sequence ID" value="THH28714.1"/>
    <property type="molecule type" value="Genomic_DNA"/>
</dbReference>
<dbReference type="OrthoDB" id="329835at2759"/>
<gene>
    <name evidence="6" type="ORF">EUX98_g5474</name>
</gene>
<evidence type="ECO:0008006" key="8">
    <source>
        <dbReference type="Google" id="ProtNLM"/>
    </source>
</evidence>
<dbReference type="InterPro" id="IPR001227">
    <property type="entry name" value="Ac_transferase_dom_sf"/>
</dbReference>
<feature type="domain" description="Carrier" evidence="4">
    <location>
        <begin position="556"/>
        <end position="630"/>
    </location>
</feature>
<dbReference type="Gene3D" id="3.30.70.3290">
    <property type="match status" value="1"/>
</dbReference>
<name>A0A4S4MRD1_9APHY</name>
<dbReference type="InterPro" id="IPR049551">
    <property type="entry name" value="PKS_DH_C"/>
</dbReference>
<dbReference type="SUPFAM" id="SSF47336">
    <property type="entry name" value="ACP-like"/>
    <property type="match status" value="2"/>
</dbReference>
<dbReference type="PROSITE" id="PS52019">
    <property type="entry name" value="PKS_MFAS_DH"/>
    <property type="match status" value="1"/>
</dbReference>
<keyword evidence="2" id="KW-0597">Phosphoprotein</keyword>
<dbReference type="NCBIfam" id="TIGR04532">
    <property type="entry name" value="PT_fungal_PKS"/>
    <property type="match status" value="1"/>
</dbReference>
<protein>
    <recommendedName>
        <fullName evidence="8">Carrier domain-containing protein</fullName>
    </recommendedName>
</protein>
<dbReference type="Gene3D" id="3.40.50.1820">
    <property type="entry name" value="alpha/beta hydrolase"/>
    <property type="match status" value="1"/>
</dbReference>
<evidence type="ECO:0000256" key="3">
    <source>
        <dbReference type="PROSITE-ProRule" id="PRU01363"/>
    </source>
</evidence>
<evidence type="ECO:0000313" key="7">
    <source>
        <dbReference type="Proteomes" id="UP000308730"/>
    </source>
</evidence>
<dbReference type="InterPro" id="IPR001031">
    <property type="entry name" value="Thioesterase"/>
</dbReference>
<dbReference type="InterPro" id="IPR049552">
    <property type="entry name" value="PKS_DH_N"/>
</dbReference>
<accession>A0A4S4MRD1</accession>
<dbReference type="InterPro" id="IPR030918">
    <property type="entry name" value="PT_fungal_PKS"/>
</dbReference>
<evidence type="ECO:0000256" key="1">
    <source>
        <dbReference type="ARBA" id="ARBA00022450"/>
    </source>
</evidence>
<dbReference type="InterPro" id="IPR049900">
    <property type="entry name" value="PKS_mFAS_DH"/>
</dbReference>
<dbReference type="Gene3D" id="1.10.1200.10">
    <property type="entry name" value="ACP-like"/>
    <property type="match status" value="2"/>
</dbReference>
<dbReference type="InterPro" id="IPR050091">
    <property type="entry name" value="PKS_NRPS_Biosynth_Enz"/>
</dbReference>
<feature type="active site" description="Proton donor; for dehydratase activity" evidence="3">
    <location>
        <position position="313"/>
    </location>
</feature>
<dbReference type="Pfam" id="PF21089">
    <property type="entry name" value="PKS_DH_N"/>
    <property type="match status" value="1"/>
</dbReference>
<dbReference type="InterPro" id="IPR036736">
    <property type="entry name" value="ACP-like_sf"/>
</dbReference>